<dbReference type="EMBL" id="JAUIZM010000008">
    <property type="protein sequence ID" value="KAK1371750.1"/>
    <property type="molecule type" value="Genomic_DNA"/>
</dbReference>
<evidence type="ECO:0000313" key="4">
    <source>
        <dbReference type="Proteomes" id="UP001237642"/>
    </source>
</evidence>
<accession>A0AAD8HQZ5</accession>
<evidence type="ECO:0000256" key="1">
    <source>
        <dbReference type="SAM" id="MobiDB-lite"/>
    </source>
</evidence>
<evidence type="ECO:0000313" key="3">
    <source>
        <dbReference type="EMBL" id="KAK1371750.1"/>
    </source>
</evidence>
<dbReference type="AlphaFoldDB" id="A0AAD8HQZ5"/>
<keyword evidence="2" id="KW-0812">Transmembrane</keyword>
<organism evidence="3 4">
    <name type="scientific">Heracleum sosnowskyi</name>
    <dbReference type="NCBI Taxonomy" id="360622"/>
    <lineage>
        <taxon>Eukaryota</taxon>
        <taxon>Viridiplantae</taxon>
        <taxon>Streptophyta</taxon>
        <taxon>Embryophyta</taxon>
        <taxon>Tracheophyta</taxon>
        <taxon>Spermatophyta</taxon>
        <taxon>Magnoliopsida</taxon>
        <taxon>eudicotyledons</taxon>
        <taxon>Gunneridae</taxon>
        <taxon>Pentapetalae</taxon>
        <taxon>asterids</taxon>
        <taxon>campanulids</taxon>
        <taxon>Apiales</taxon>
        <taxon>Apiaceae</taxon>
        <taxon>Apioideae</taxon>
        <taxon>apioid superclade</taxon>
        <taxon>Tordylieae</taxon>
        <taxon>Tordyliinae</taxon>
        <taxon>Heracleum</taxon>
    </lineage>
</organism>
<feature type="region of interest" description="Disordered" evidence="1">
    <location>
        <begin position="1"/>
        <end position="22"/>
    </location>
</feature>
<dbReference type="PANTHER" id="PTHR31286">
    <property type="entry name" value="GLYCINE-RICH CELL WALL STRUCTURAL PROTEIN 1.8-LIKE"/>
    <property type="match status" value="1"/>
</dbReference>
<gene>
    <name evidence="3" type="ORF">POM88_037842</name>
</gene>
<keyword evidence="2" id="KW-1133">Transmembrane helix</keyword>
<evidence type="ECO:0008006" key="5">
    <source>
        <dbReference type="Google" id="ProtNLM"/>
    </source>
</evidence>
<keyword evidence="4" id="KW-1185">Reference proteome</keyword>
<reference evidence="3" key="1">
    <citation type="submission" date="2023-02" db="EMBL/GenBank/DDBJ databases">
        <title>Genome of toxic invasive species Heracleum sosnowskyi carries increased number of genes despite the absence of recent whole-genome duplications.</title>
        <authorList>
            <person name="Schelkunov M."/>
            <person name="Shtratnikova V."/>
            <person name="Makarenko M."/>
            <person name="Klepikova A."/>
            <person name="Omelchenko D."/>
            <person name="Novikova G."/>
            <person name="Obukhova E."/>
            <person name="Bogdanov V."/>
            <person name="Penin A."/>
            <person name="Logacheva M."/>
        </authorList>
    </citation>
    <scope>NUCLEOTIDE SEQUENCE</scope>
    <source>
        <strain evidence="3">Hsosn_3</strain>
        <tissue evidence="3">Leaf</tissue>
    </source>
</reference>
<feature type="compositionally biased region" description="Polar residues" evidence="1">
    <location>
        <begin position="10"/>
        <end position="22"/>
    </location>
</feature>
<comment type="caution">
    <text evidence="3">The sequence shown here is derived from an EMBL/GenBank/DDBJ whole genome shotgun (WGS) entry which is preliminary data.</text>
</comment>
<dbReference type="PANTHER" id="PTHR31286:SF180">
    <property type="entry name" value="OS10G0362600 PROTEIN"/>
    <property type="match status" value="1"/>
</dbReference>
<evidence type="ECO:0000256" key="2">
    <source>
        <dbReference type="SAM" id="Phobius"/>
    </source>
</evidence>
<keyword evidence="2" id="KW-0472">Membrane</keyword>
<feature type="transmembrane region" description="Helical" evidence="2">
    <location>
        <begin position="303"/>
        <end position="324"/>
    </location>
</feature>
<reference evidence="3" key="2">
    <citation type="submission" date="2023-05" db="EMBL/GenBank/DDBJ databases">
        <authorList>
            <person name="Schelkunov M.I."/>
        </authorList>
    </citation>
    <scope>NUCLEOTIDE SEQUENCE</scope>
    <source>
        <strain evidence="3">Hsosn_3</strain>
        <tissue evidence="3">Leaf</tissue>
    </source>
</reference>
<proteinExistence type="predicted"/>
<name>A0AAD8HQZ5_9APIA</name>
<dbReference type="Proteomes" id="UP001237642">
    <property type="component" value="Unassembled WGS sequence"/>
</dbReference>
<sequence length="367" mass="42125">MENKSDPVDRSSNSNPLLPLTGKSSYSPIQTYPYPIISDSFTKDMIRPFPLFDHKDYVVHSHDSVEVNPPKAFLLEKVDLKCCLGIISEENPLEFHQIRDFALRTWGNVGLCNVFSGGDRIFIFQFSSTETMNEAMKDSPVICYSGHTVAHVLTLIDWYTNPIPRDMHAYLPEKVWITLVGIPLKYSSPQGLNYLVNALGTPGDLDFQTTLTLRNNIPTSVARISVYLLANAPRPSTIWAAVMDDENIGFASKIPVKVLYDTLPQNVQDQLECQQQNDGVTDLVSQSSSSEQNDNLEWLDKRFMWMTRVLVLIFFMWLAFNLGYKYSEYMNQYRWDELKWYSFTGDHEKQLYKYGQVPTILLANKRP</sequence>
<dbReference type="InterPro" id="IPR040256">
    <property type="entry name" value="At4g02000-like"/>
</dbReference>
<protein>
    <recommendedName>
        <fullName evidence="5">DUF4283 domain-containing protein</fullName>
    </recommendedName>
</protein>